<proteinExistence type="predicted"/>
<dbReference type="EMBL" id="LGSR01000022">
    <property type="protein sequence ID" value="KOS18288.1"/>
    <property type="molecule type" value="Genomic_DNA"/>
</dbReference>
<dbReference type="PROSITE" id="PS00161">
    <property type="entry name" value="ISOCITRATE_LYASE"/>
    <property type="match status" value="1"/>
</dbReference>
<evidence type="ECO:0000313" key="2">
    <source>
        <dbReference type="EMBL" id="KOS18288.1"/>
    </source>
</evidence>
<dbReference type="InterPro" id="IPR015813">
    <property type="entry name" value="Pyrv/PenolPyrv_kinase-like_dom"/>
</dbReference>
<keyword evidence="3" id="KW-1185">Reference proteome</keyword>
<gene>
    <name evidence="2" type="ORF">ESCO_002957</name>
</gene>
<dbReference type="InterPro" id="IPR039556">
    <property type="entry name" value="ICL/PEPM"/>
</dbReference>
<protein>
    <submittedName>
        <fullName evidence="2">Methylisocitrate lyase</fullName>
    </submittedName>
</protein>
<dbReference type="Pfam" id="PF13714">
    <property type="entry name" value="PEP_mutase"/>
    <property type="match status" value="1"/>
</dbReference>
<evidence type="ECO:0000313" key="3">
    <source>
        <dbReference type="Proteomes" id="UP000053831"/>
    </source>
</evidence>
<organism evidence="2 3">
    <name type="scientific">Escovopsis weberi</name>
    <dbReference type="NCBI Taxonomy" id="150374"/>
    <lineage>
        <taxon>Eukaryota</taxon>
        <taxon>Fungi</taxon>
        <taxon>Dikarya</taxon>
        <taxon>Ascomycota</taxon>
        <taxon>Pezizomycotina</taxon>
        <taxon>Sordariomycetes</taxon>
        <taxon>Hypocreomycetidae</taxon>
        <taxon>Hypocreales</taxon>
        <taxon>Hypocreaceae</taxon>
        <taxon>Escovopsis</taxon>
    </lineage>
</organism>
<dbReference type="SUPFAM" id="SSF51621">
    <property type="entry name" value="Phosphoenolpyruvate/pyruvate domain"/>
    <property type="match status" value="1"/>
</dbReference>
<reference evidence="2 3" key="1">
    <citation type="submission" date="2015-07" db="EMBL/GenBank/DDBJ databases">
        <title>The genome of the fungus Escovopsis weberi, a specialized disease agent of ant agriculture.</title>
        <authorList>
            <person name="de Man T.J."/>
            <person name="Stajich J.E."/>
            <person name="Kubicek C.P."/>
            <person name="Chenthamara K."/>
            <person name="Atanasova L."/>
            <person name="Druzhinina I.S."/>
            <person name="Birnbaum S."/>
            <person name="Barribeau S.M."/>
            <person name="Teiling C."/>
            <person name="Suen G."/>
            <person name="Currie C."/>
            <person name="Gerardo N.M."/>
        </authorList>
    </citation>
    <scope>NUCLEOTIDE SEQUENCE [LARGE SCALE GENOMIC DNA]</scope>
</reference>
<dbReference type="PANTHER" id="PTHR42905:SF2">
    <property type="entry name" value="PHOSPHOENOLPYRUVATE CARBOXYLASE FAMILY PROTEIN"/>
    <property type="match status" value="1"/>
</dbReference>
<name>A0A0M8MTQ0_ESCWE</name>
<dbReference type="OrthoDB" id="1923844at2759"/>
<dbReference type="GO" id="GO:0046421">
    <property type="term" value="F:methylisocitrate lyase activity"/>
    <property type="evidence" value="ECO:0007669"/>
    <property type="project" value="UniProtKB-EC"/>
</dbReference>
<dbReference type="STRING" id="150374.A0A0M8MTQ0"/>
<dbReference type="Gene3D" id="3.20.20.60">
    <property type="entry name" value="Phosphoenolpyruvate-binding domains"/>
    <property type="match status" value="1"/>
</dbReference>
<dbReference type="InterPro" id="IPR040442">
    <property type="entry name" value="Pyrv_kinase-like_dom_sf"/>
</dbReference>
<accession>A0A0M8MTQ0</accession>
<keyword evidence="2" id="KW-0456">Lyase</keyword>
<comment type="caution">
    <text evidence="2">The sequence shown here is derived from an EMBL/GenBank/DDBJ whole genome shotgun (WGS) entry which is preliminary data.</text>
</comment>
<comment type="catalytic activity">
    <reaction evidence="1">
        <text>(2S,3R)-3-hydroxybutane-1,2,3-tricarboxylate = pyruvate + succinate</text>
        <dbReference type="Rhea" id="RHEA:16809"/>
        <dbReference type="ChEBI" id="CHEBI:15361"/>
        <dbReference type="ChEBI" id="CHEBI:30031"/>
        <dbReference type="ChEBI" id="CHEBI:57429"/>
        <dbReference type="EC" id="4.1.3.30"/>
    </reaction>
</comment>
<dbReference type="PANTHER" id="PTHR42905">
    <property type="entry name" value="PHOSPHOENOLPYRUVATE CARBOXYLASE"/>
    <property type="match status" value="1"/>
</dbReference>
<sequence length="226" mass="24631">MIANLDQGVPLIADVDTGYGGPNMVRRTIAQYARSGVADCHIEDQIQTKRCGHLAGKQLVPLDVFEQRIRAAAAARYELRSDIVLVARTDALQTHGFNIALERLEAAIRAGADVVFLEGVRDKQQARELCRRVAPTPVLLNMVENGATPSWSVDEAKDLGFRIIILPFAAIAPAYEAIRSAYRRIKDEGVTGIDPSFTPKRLFTIVGLEKATAVDDAAGGNLYDMV</sequence>
<dbReference type="AlphaFoldDB" id="A0A0M8MTQ0"/>
<evidence type="ECO:0000256" key="1">
    <source>
        <dbReference type="ARBA" id="ARBA00001050"/>
    </source>
</evidence>
<dbReference type="InterPro" id="IPR018523">
    <property type="entry name" value="Isocitrate_lyase_ph_CS"/>
</dbReference>
<dbReference type="Proteomes" id="UP000053831">
    <property type="component" value="Unassembled WGS sequence"/>
</dbReference>
<dbReference type="CDD" id="cd00377">
    <property type="entry name" value="ICL_PEPM"/>
    <property type="match status" value="1"/>
</dbReference>